<dbReference type="EMBL" id="CAKOFQ010007531">
    <property type="protein sequence ID" value="CAH2003173.1"/>
    <property type="molecule type" value="Genomic_DNA"/>
</dbReference>
<dbReference type="AlphaFoldDB" id="A0A9P0M019"/>
<protein>
    <submittedName>
        <fullName evidence="2">Uncharacterized protein</fullName>
    </submittedName>
</protein>
<feature type="region of interest" description="Disordered" evidence="1">
    <location>
        <begin position="39"/>
        <end position="79"/>
    </location>
</feature>
<accession>A0A9P0M019</accession>
<name>A0A9P0M019_ACAOB</name>
<dbReference type="Proteomes" id="UP001152888">
    <property type="component" value="Unassembled WGS sequence"/>
</dbReference>
<comment type="caution">
    <text evidence="2">The sequence shown here is derived from an EMBL/GenBank/DDBJ whole genome shotgun (WGS) entry which is preliminary data.</text>
</comment>
<evidence type="ECO:0000313" key="3">
    <source>
        <dbReference type="Proteomes" id="UP001152888"/>
    </source>
</evidence>
<organism evidence="2 3">
    <name type="scientific">Acanthoscelides obtectus</name>
    <name type="common">Bean weevil</name>
    <name type="synonym">Bruchus obtectus</name>
    <dbReference type="NCBI Taxonomy" id="200917"/>
    <lineage>
        <taxon>Eukaryota</taxon>
        <taxon>Metazoa</taxon>
        <taxon>Ecdysozoa</taxon>
        <taxon>Arthropoda</taxon>
        <taxon>Hexapoda</taxon>
        <taxon>Insecta</taxon>
        <taxon>Pterygota</taxon>
        <taxon>Neoptera</taxon>
        <taxon>Endopterygota</taxon>
        <taxon>Coleoptera</taxon>
        <taxon>Polyphaga</taxon>
        <taxon>Cucujiformia</taxon>
        <taxon>Chrysomeloidea</taxon>
        <taxon>Chrysomelidae</taxon>
        <taxon>Bruchinae</taxon>
        <taxon>Bruchini</taxon>
        <taxon>Acanthoscelides</taxon>
    </lineage>
</organism>
<reference evidence="2" key="1">
    <citation type="submission" date="2022-03" db="EMBL/GenBank/DDBJ databases">
        <authorList>
            <person name="Sayadi A."/>
        </authorList>
    </citation>
    <scope>NUCLEOTIDE SEQUENCE</scope>
</reference>
<evidence type="ECO:0000256" key="1">
    <source>
        <dbReference type="SAM" id="MobiDB-lite"/>
    </source>
</evidence>
<proteinExistence type="predicted"/>
<keyword evidence="3" id="KW-1185">Reference proteome</keyword>
<gene>
    <name evidence="2" type="ORF">ACAOBT_LOCUS27236</name>
</gene>
<sequence length="122" mass="13400">MYHIERNGDKLQPKITNPINNRLVLDVISQLLADIPQIGESENGSDCEAELDGQISPQDNPLTELPKNASPKRTLQKRDFGMPQSRSFISLTSIGLPDAQMSMVPVHLFVGSAAFGKLTVEQ</sequence>
<evidence type="ECO:0000313" key="2">
    <source>
        <dbReference type="EMBL" id="CAH2003173.1"/>
    </source>
</evidence>